<feature type="compositionally biased region" description="Low complexity" evidence="2">
    <location>
        <begin position="478"/>
        <end position="491"/>
    </location>
</feature>
<dbReference type="GO" id="GO:0035267">
    <property type="term" value="C:NuA4 histone acetyltransferase complex"/>
    <property type="evidence" value="ECO:0007669"/>
    <property type="project" value="TreeGrafter"/>
</dbReference>
<feature type="compositionally biased region" description="Polar residues" evidence="2">
    <location>
        <begin position="253"/>
        <end position="262"/>
    </location>
</feature>
<dbReference type="PANTHER" id="PTHR15398:SF4">
    <property type="entry name" value="BROMODOMAIN-CONTAINING PROTEIN 8 ISOFORM X1"/>
    <property type="match status" value="1"/>
</dbReference>
<name>U6M7J4_EIMMA</name>
<sequence length="706" mass="76708">MDISCFQAEDEIASLTVREVDELRAVIAAQARRIESLQAQLQSQHQQLHQQGTELHQQKANAVQATSVIAEQQKQLQELRAEASAAADTNDKQKMLLIQREARAEQLKEQLKESLARSKEVVALRQKDIEELQQLRRQQNSLARHIRAEKTMENEKKEAVMIARHAAELRKVTAQRDALAAAIKKQFKLIEVLKQQKAHLEAARWLQFTEEEFLKVVDTEGTFVQAKAEQHQQQQQQQQEVQLDDQGHPRPSIVSSVRSANKVTPTSTTVSSGPPREISIFSYYRCSALNERGYIGMLKPFGAVATTMAIAALLCFFGLTNLSQEALGAYRPGPYPLGGGRGFGPGRGPIPYGPGRGFGPGMHAHGFGGHGMGGFGGGGRGPGGFIPGGGPGPVIMAGAGGRPGGRPGGPGPVIMAGAGGRPRPPMAPVGGGPGHRPVDFNSASHWSNFGPAHQYPSVPMGSLHGSFPGAAPGAEMPSGEVSSGEASTGEAGESEDSSNNLFSYMTQDEQGLSNQAPSSNTWFENTGEGSTTSEESAVAEGMGIEDEHSGEIEDDLKHAENNAGSLEETNDSSGFLAQRQDSKREHAEKVANRQEALDAKNEQARREELAKKHIKNKVAKEQEEKEEDEKKEHQKHTQKEGAKKEDSEKEDANKEHAQKEHEGEKKGEENEKAKGNGSHKVRSHKKESHEEESHKEESHEEEHNVV</sequence>
<feature type="compositionally biased region" description="Basic and acidic residues" evidence="2">
    <location>
        <begin position="618"/>
        <end position="674"/>
    </location>
</feature>
<feature type="region of interest" description="Disordered" evidence="2">
    <location>
        <begin position="229"/>
        <end position="272"/>
    </location>
</feature>
<keyword evidence="1" id="KW-0175">Coiled coil</keyword>
<dbReference type="VEuPathDB" id="ToxoDB:EMWEY_00028320"/>
<gene>
    <name evidence="3" type="ORF">EMWEY_00028320</name>
</gene>
<feature type="region of interest" description="Disordered" evidence="2">
    <location>
        <begin position="460"/>
        <end position="706"/>
    </location>
</feature>
<evidence type="ECO:0000313" key="4">
    <source>
        <dbReference type="Proteomes" id="UP000030763"/>
    </source>
</evidence>
<feature type="compositionally biased region" description="Basic and acidic residues" evidence="2">
    <location>
        <begin position="580"/>
        <end position="611"/>
    </location>
</feature>
<evidence type="ECO:0000313" key="3">
    <source>
        <dbReference type="EMBL" id="CDJ60182.1"/>
    </source>
</evidence>
<feature type="compositionally biased region" description="Basic residues" evidence="2">
    <location>
        <begin position="677"/>
        <end position="686"/>
    </location>
</feature>
<organism evidence="3 4">
    <name type="scientific">Eimeria maxima</name>
    <name type="common">Coccidian parasite</name>
    <dbReference type="NCBI Taxonomy" id="5804"/>
    <lineage>
        <taxon>Eukaryota</taxon>
        <taxon>Sar</taxon>
        <taxon>Alveolata</taxon>
        <taxon>Apicomplexa</taxon>
        <taxon>Conoidasida</taxon>
        <taxon>Coccidia</taxon>
        <taxon>Eucoccidiorida</taxon>
        <taxon>Eimeriorina</taxon>
        <taxon>Eimeriidae</taxon>
        <taxon>Eimeria</taxon>
    </lineage>
</organism>
<feature type="compositionally biased region" description="Basic and acidic residues" evidence="2">
    <location>
        <begin position="687"/>
        <end position="706"/>
    </location>
</feature>
<dbReference type="PANTHER" id="PTHR15398">
    <property type="entry name" value="BROMODOMAIN-CONTAINING PROTEIN 8"/>
    <property type="match status" value="1"/>
</dbReference>
<proteinExistence type="predicted"/>
<keyword evidence="4" id="KW-1185">Reference proteome</keyword>
<feature type="compositionally biased region" description="Low complexity" evidence="2">
    <location>
        <begin position="263"/>
        <end position="272"/>
    </location>
</feature>
<evidence type="ECO:0000256" key="1">
    <source>
        <dbReference type="SAM" id="Coils"/>
    </source>
</evidence>
<feature type="compositionally biased region" description="Low complexity" evidence="2">
    <location>
        <begin position="229"/>
        <end position="241"/>
    </location>
</feature>
<protein>
    <submittedName>
        <fullName evidence="3">Uncharacterized protein</fullName>
    </submittedName>
</protein>
<dbReference type="OrthoDB" id="269872at2759"/>
<dbReference type="EMBL" id="HG721467">
    <property type="protein sequence ID" value="CDJ60182.1"/>
    <property type="molecule type" value="Genomic_DNA"/>
</dbReference>
<dbReference type="RefSeq" id="XP_013336827.1">
    <property type="nucleotide sequence ID" value="XM_013481373.1"/>
</dbReference>
<dbReference type="GeneID" id="25336818"/>
<dbReference type="AlphaFoldDB" id="U6M7J4"/>
<reference evidence="3" key="1">
    <citation type="submission" date="2013-10" db="EMBL/GenBank/DDBJ databases">
        <title>Genomic analysis of the causative agents of coccidiosis in chickens.</title>
        <authorList>
            <person name="Reid A.J."/>
            <person name="Blake D."/>
            <person name="Billington K."/>
            <person name="Browne H."/>
            <person name="Dunn M."/>
            <person name="Hung S."/>
            <person name="Kawahara F."/>
            <person name="Miranda-Saavedra D."/>
            <person name="Mourier T."/>
            <person name="Nagra H."/>
            <person name="Otto T.D."/>
            <person name="Rawlings N."/>
            <person name="Sanchez A."/>
            <person name="Sanders M."/>
            <person name="Subramaniam C."/>
            <person name="Tay Y."/>
            <person name="Dear P."/>
            <person name="Doerig C."/>
            <person name="Gruber A."/>
            <person name="Parkinson J."/>
            <person name="Shirley M."/>
            <person name="Wan K.L."/>
            <person name="Berriman M."/>
            <person name="Tomley F."/>
            <person name="Pain A."/>
        </authorList>
    </citation>
    <scope>NUCLEOTIDE SEQUENCE [LARGE SCALE GENOMIC DNA]</scope>
    <source>
        <strain evidence="3">Weybridge</strain>
    </source>
</reference>
<dbReference type="Proteomes" id="UP000030763">
    <property type="component" value="Unassembled WGS sequence"/>
</dbReference>
<reference evidence="3" key="2">
    <citation type="submission" date="2013-10" db="EMBL/GenBank/DDBJ databases">
        <authorList>
            <person name="Aslett M."/>
        </authorList>
    </citation>
    <scope>NUCLEOTIDE SEQUENCE [LARGE SCALE GENOMIC DNA]</scope>
    <source>
        <strain evidence="3">Weybridge</strain>
    </source>
</reference>
<feature type="compositionally biased region" description="Polar residues" evidence="2">
    <location>
        <begin position="499"/>
        <end position="524"/>
    </location>
</feature>
<accession>U6M7J4</accession>
<feature type="compositionally biased region" description="Basic and acidic residues" evidence="2">
    <location>
        <begin position="545"/>
        <end position="560"/>
    </location>
</feature>
<feature type="coiled-coil region" evidence="1">
    <location>
        <begin position="20"/>
        <end position="149"/>
    </location>
</feature>
<evidence type="ECO:0000256" key="2">
    <source>
        <dbReference type="SAM" id="MobiDB-lite"/>
    </source>
</evidence>
<feature type="compositionally biased region" description="Low complexity" evidence="2">
    <location>
        <begin position="526"/>
        <end position="536"/>
    </location>
</feature>